<gene>
    <name evidence="2" type="ORF">QO015_002957</name>
</gene>
<accession>A0ABU0M8P3</accession>
<proteinExistence type="predicted"/>
<reference evidence="2 3" key="1">
    <citation type="submission" date="2023-07" db="EMBL/GenBank/DDBJ databases">
        <title>Genomic Encyclopedia of Type Strains, Phase IV (KMG-IV): sequencing the most valuable type-strain genomes for metagenomic binning, comparative biology and taxonomic classification.</title>
        <authorList>
            <person name="Goeker M."/>
        </authorList>
    </citation>
    <scope>NUCLEOTIDE SEQUENCE [LARGE SCALE GENOMIC DNA]</scope>
    <source>
        <strain evidence="2 3">B1-1</strain>
    </source>
</reference>
<keyword evidence="3" id="KW-1185">Reference proteome</keyword>
<keyword evidence="1" id="KW-0812">Transmembrane</keyword>
<sequence length="165" mass="17571">MTPIIDAAAPGNQRGRICLDAGDSSSSLRISEMFKHINPMHSRIIIRNREMNDLSSIDDAPRVDQELKSKQGNRIMKQVILIAMAAVMGSVVAAIAAQQTDGVVKSVNASTGTLELQSGENFTFKNGTVLYGLAPGDRVGVAHEGSIGIGAYNPHPATQDDIDIE</sequence>
<protein>
    <submittedName>
        <fullName evidence="2">Uncharacterized protein</fullName>
    </submittedName>
</protein>
<keyword evidence="1" id="KW-1133">Transmembrane helix</keyword>
<evidence type="ECO:0000313" key="3">
    <source>
        <dbReference type="Proteomes" id="UP001223743"/>
    </source>
</evidence>
<evidence type="ECO:0000256" key="1">
    <source>
        <dbReference type="SAM" id="Phobius"/>
    </source>
</evidence>
<name>A0ABU0M8P3_9HYPH</name>
<keyword evidence="1" id="KW-0472">Membrane</keyword>
<dbReference type="EMBL" id="JAUSWJ010000001">
    <property type="protein sequence ID" value="MDQ0517344.1"/>
    <property type="molecule type" value="Genomic_DNA"/>
</dbReference>
<organism evidence="2 3">
    <name type="scientific">Kaistia geumhonensis</name>
    <dbReference type="NCBI Taxonomy" id="410839"/>
    <lineage>
        <taxon>Bacteria</taxon>
        <taxon>Pseudomonadati</taxon>
        <taxon>Pseudomonadota</taxon>
        <taxon>Alphaproteobacteria</taxon>
        <taxon>Hyphomicrobiales</taxon>
        <taxon>Kaistiaceae</taxon>
        <taxon>Kaistia</taxon>
    </lineage>
</organism>
<feature type="transmembrane region" description="Helical" evidence="1">
    <location>
        <begin position="79"/>
        <end position="97"/>
    </location>
</feature>
<comment type="caution">
    <text evidence="2">The sequence shown here is derived from an EMBL/GenBank/DDBJ whole genome shotgun (WGS) entry which is preliminary data.</text>
</comment>
<dbReference type="RefSeq" id="WP_266278491.1">
    <property type="nucleotide sequence ID" value="NZ_JAPKNF010000001.1"/>
</dbReference>
<evidence type="ECO:0000313" key="2">
    <source>
        <dbReference type="EMBL" id="MDQ0517344.1"/>
    </source>
</evidence>
<dbReference type="Proteomes" id="UP001223743">
    <property type="component" value="Unassembled WGS sequence"/>
</dbReference>